<dbReference type="InterPro" id="IPR036249">
    <property type="entry name" value="Thioredoxin-like_sf"/>
</dbReference>
<evidence type="ECO:0000256" key="3">
    <source>
        <dbReference type="ARBA" id="ARBA00022723"/>
    </source>
</evidence>
<dbReference type="CDD" id="cd01335">
    <property type="entry name" value="Radical_SAM"/>
    <property type="match status" value="1"/>
</dbReference>
<dbReference type="Gene3D" id="3.40.30.10">
    <property type="entry name" value="Glutaredoxin"/>
    <property type="match status" value="1"/>
</dbReference>
<organism evidence="7 8">
    <name type="scientific">Desulfobulbus propionicus (strain ATCC 33891 / DSM 2032 / VKM B-1956 / 1pr3)</name>
    <dbReference type="NCBI Taxonomy" id="577650"/>
    <lineage>
        <taxon>Bacteria</taxon>
        <taxon>Pseudomonadati</taxon>
        <taxon>Thermodesulfobacteriota</taxon>
        <taxon>Desulfobulbia</taxon>
        <taxon>Desulfobulbales</taxon>
        <taxon>Desulfobulbaceae</taxon>
        <taxon>Desulfobulbus</taxon>
    </lineage>
</organism>
<dbReference type="InterPro" id="IPR007197">
    <property type="entry name" value="rSAM"/>
</dbReference>
<dbReference type="InterPro" id="IPR006638">
    <property type="entry name" value="Elp3/MiaA/NifB-like_rSAM"/>
</dbReference>
<evidence type="ECO:0000313" key="7">
    <source>
        <dbReference type="EMBL" id="ADW17756.1"/>
    </source>
</evidence>
<dbReference type="SFLD" id="SFLDS00029">
    <property type="entry name" value="Radical_SAM"/>
    <property type="match status" value="1"/>
</dbReference>
<dbReference type="PANTHER" id="PTHR43726:SF1">
    <property type="entry name" value="BIOTIN SYNTHASE"/>
    <property type="match status" value="1"/>
</dbReference>
<keyword evidence="5" id="KW-0411">Iron-sulfur</keyword>
<evidence type="ECO:0000256" key="5">
    <source>
        <dbReference type="ARBA" id="ARBA00023014"/>
    </source>
</evidence>
<gene>
    <name evidence="7" type="ordered locus">Despr_1604</name>
</gene>
<evidence type="ECO:0000259" key="6">
    <source>
        <dbReference type="PROSITE" id="PS51918"/>
    </source>
</evidence>
<dbReference type="GO" id="GO:0051536">
    <property type="term" value="F:iron-sulfur cluster binding"/>
    <property type="evidence" value="ECO:0007669"/>
    <property type="project" value="UniProtKB-KW"/>
</dbReference>
<comment type="cofactor">
    <cofactor evidence="1">
        <name>[4Fe-4S] cluster</name>
        <dbReference type="ChEBI" id="CHEBI:49883"/>
    </cofactor>
</comment>
<dbReference type="KEGG" id="dpr:Despr_1604"/>
<reference evidence="7 8" key="1">
    <citation type="journal article" date="2011" name="Stand. Genomic Sci.">
        <title>Complete genome sequence of Desulfobulbus propionicus type strain (1pr3).</title>
        <authorList>
            <person name="Pagani I."/>
            <person name="Lapidus A."/>
            <person name="Nolan M."/>
            <person name="Lucas S."/>
            <person name="Hammon N."/>
            <person name="Deshpande S."/>
            <person name="Cheng J.F."/>
            <person name="Chertkov O."/>
            <person name="Davenport K."/>
            <person name="Tapia R."/>
            <person name="Han C."/>
            <person name="Goodwin L."/>
            <person name="Pitluck S."/>
            <person name="Liolios K."/>
            <person name="Mavromatis K."/>
            <person name="Ivanova N."/>
            <person name="Mikhailova N."/>
            <person name="Pati A."/>
            <person name="Chen A."/>
            <person name="Palaniappan K."/>
            <person name="Land M."/>
            <person name="Hauser L."/>
            <person name="Chang Y.J."/>
            <person name="Jeffries C.D."/>
            <person name="Detter J.C."/>
            <person name="Brambilla E."/>
            <person name="Kannan K.P."/>
            <person name="Djao O.D."/>
            <person name="Rohde M."/>
            <person name="Pukall R."/>
            <person name="Spring S."/>
            <person name="Goker M."/>
            <person name="Sikorski J."/>
            <person name="Woyke T."/>
            <person name="Bristow J."/>
            <person name="Eisen J.A."/>
            <person name="Markowitz V."/>
            <person name="Hugenholtz P."/>
            <person name="Kyrpides N.C."/>
            <person name="Klenk H.P."/>
        </authorList>
    </citation>
    <scope>NUCLEOTIDE SEQUENCE [LARGE SCALE GENOMIC DNA]</scope>
    <source>
        <strain evidence="8">ATCC 33891 / DSM 2032 / 1pr3</strain>
    </source>
</reference>
<dbReference type="GO" id="GO:0046872">
    <property type="term" value="F:metal ion binding"/>
    <property type="evidence" value="ECO:0007669"/>
    <property type="project" value="UniProtKB-KW"/>
</dbReference>
<keyword evidence="4" id="KW-0408">Iron</keyword>
<evidence type="ECO:0000256" key="4">
    <source>
        <dbReference type="ARBA" id="ARBA00023004"/>
    </source>
</evidence>
<dbReference type="NCBIfam" id="TIGR03956">
    <property type="entry name" value="rSAM_HydE"/>
    <property type="match status" value="1"/>
</dbReference>
<dbReference type="SUPFAM" id="SSF102114">
    <property type="entry name" value="Radical SAM enzymes"/>
    <property type="match status" value="1"/>
</dbReference>
<dbReference type="InterPro" id="IPR058240">
    <property type="entry name" value="rSAM_sf"/>
</dbReference>
<dbReference type="SMART" id="SM00729">
    <property type="entry name" value="Elp3"/>
    <property type="match status" value="1"/>
</dbReference>
<dbReference type="Pfam" id="PF04055">
    <property type="entry name" value="Radical_SAM"/>
    <property type="match status" value="1"/>
</dbReference>
<protein>
    <submittedName>
        <fullName evidence="7">Radical SAM domain protein</fullName>
    </submittedName>
</protein>
<dbReference type="SFLD" id="SFLDF00348">
    <property type="entry name" value="FeFe_hydrogenase_maturase_(Hyd"/>
    <property type="match status" value="1"/>
</dbReference>
<dbReference type="Proteomes" id="UP000006365">
    <property type="component" value="Chromosome"/>
</dbReference>
<dbReference type="CDD" id="cd02980">
    <property type="entry name" value="TRX_Fd_family"/>
    <property type="match status" value="1"/>
</dbReference>
<sequence>MTMDRKEILHWLRCDDPKELEQLWRLADRARQQHVGEAVHLRGLVEISNYCARSCHYCGLRAPNRQVSRYRLSAEEILDCADQAVRLGYGTLVLQSGEDDRIEAEWLASLLRHIKATTPLALTLSLGERSEDDLRIWREAGADRYLLRFETSDRALYRAIHPDRGARVSDRLALLRQLKSLGYETGSGVMVGIPGQSYAILADDILLFRELDLDMIGIGPFIAHPDTPLGQAASPLPGETQVPPSIGMTCKAVALARILRPDANIPATTAVAVMDAWQGRELALRCGANVIMPNLTPARFREHYTIYPGKADRIEAAEQSDQQIRSQIKAMGRGIGSGQGGRKSGTQTEPAAPATLRIAVCMGSSCFSRGNNSQAIDTLRHCVEDAGLVPDISGHLCENLCTQGPNITIGETIYSNVQPSCFPELLKHHLASTKEGRDG</sequence>
<dbReference type="SUPFAM" id="SSF52833">
    <property type="entry name" value="Thioredoxin-like"/>
    <property type="match status" value="1"/>
</dbReference>
<dbReference type="SFLD" id="SFLDG01082">
    <property type="entry name" value="B12-binding_domain_containing"/>
    <property type="match status" value="1"/>
</dbReference>
<keyword evidence="3" id="KW-0479">Metal-binding</keyword>
<evidence type="ECO:0000256" key="2">
    <source>
        <dbReference type="ARBA" id="ARBA00022691"/>
    </source>
</evidence>
<feature type="domain" description="Radical SAM core" evidence="6">
    <location>
        <begin position="37"/>
        <end position="262"/>
    </location>
</feature>
<dbReference type="PANTHER" id="PTHR43726">
    <property type="entry name" value="3-METHYLORNITHINE SYNTHASE"/>
    <property type="match status" value="1"/>
</dbReference>
<dbReference type="SFLD" id="SFLDG01060">
    <property type="entry name" value="BATS_domain_containing"/>
    <property type="match status" value="1"/>
</dbReference>
<dbReference type="Gene3D" id="3.20.20.70">
    <property type="entry name" value="Aldolase class I"/>
    <property type="match status" value="1"/>
</dbReference>
<keyword evidence="2" id="KW-0949">S-adenosyl-L-methionine</keyword>
<dbReference type="GO" id="GO:0016740">
    <property type="term" value="F:transferase activity"/>
    <property type="evidence" value="ECO:0007669"/>
    <property type="project" value="TreeGrafter"/>
</dbReference>
<dbReference type="InterPro" id="IPR013785">
    <property type="entry name" value="Aldolase_TIM"/>
</dbReference>
<dbReference type="PROSITE" id="PS51918">
    <property type="entry name" value="RADICAL_SAM"/>
    <property type="match status" value="1"/>
</dbReference>
<evidence type="ECO:0000313" key="8">
    <source>
        <dbReference type="Proteomes" id="UP000006365"/>
    </source>
</evidence>
<dbReference type="AlphaFoldDB" id="A0A7U4DP42"/>
<dbReference type="InterPro" id="IPR024021">
    <property type="entry name" value="FeFe-hyd_HydE_rSAM"/>
</dbReference>
<name>A0A7U4DP42_DESPD</name>
<accession>A0A7U4DP42</accession>
<dbReference type="SFLD" id="SFLDG01280">
    <property type="entry name" value="HydE/PylB-like"/>
    <property type="match status" value="1"/>
</dbReference>
<dbReference type="EMBL" id="CP002364">
    <property type="protein sequence ID" value="ADW17756.1"/>
    <property type="molecule type" value="Genomic_DNA"/>
</dbReference>
<evidence type="ECO:0000256" key="1">
    <source>
        <dbReference type="ARBA" id="ARBA00001966"/>
    </source>
</evidence>
<keyword evidence="8" id="KW-1185">Reference proteome</keyword>
<proteinExistence type="predicted"/>
<dbReference type="InterPro" id="IPR034422">
    <property type="entry name" value="HydE/PylB-like"/>
</dbReference>